<accession>A0A1V2R3A4</accession>
<comment type="cofactor">
    <cofactor evidence="12">
        <name>Mg(2+)</name>
        <dbReference type="ChEBI" id="CHEBI:18420"/>
    </cofactor>
    <cofactor evidence="12">
        <name>Mn(2+)</name>
        <dbReference type="ChEBI" id="CHEBI:29035"/>
    </cofactor>
    <text evidence="12">Magnesium. Can also use manganese.</text>
</comment>
<evidence type="ECO:0000313" key="14">
    <source>
        <dbReference type="Proteomes" id="UP000189286"/>
    </source>
</evidence>
<evidence type="ECO:0000256" key="3">
    <source>
        <dbReference type="ARBA" id="ARBA00016337"/>
    </source>
</evidence>
<dbReference type="PANTHER" id="PTHR30040">
    <property type="entry name" value="THIAMINE BIOSYNTHESIS LIPOPROTEIN APBE"/>
    <property type="match status" value="1"/>
</dbReference>
<keyword evidence="6 11" id="KW-0479">Metal-binding</keyword>
<dbReference type="Proteomes" id="UP000189286">
    <property type="component" value="Unassembled WGS sequence"/>
</dbReference>
<dbReference type="GO" id="GO:0016740">
    <property type="term" value="F:transferase activity"/>
    <property type="evidence" value="ECO:0007669"/>
    <property type="project" value="UniProtKB-UniRule"/>
</dbReference>
<gene>
    <name evidence="13" type="ORF">BSK71_11345</name>
</gene>
<dbReference type="EC" id="2.7.1.180" evidence="2 11"/>
<dbReference type="InterPro" id="IPR024932">
    <property type="entry name" value="ApbE"/>
</dbReference>
<dbReference type="PIRSF" id="PIRSF006268">
    <property type="entry name" value="ApbE"/>
    <property type="match status" value="1"/>
</dbReference>
<evidence type="ECO:0000256" key="10">
    <source>
        <dbReference type="ARBA" id="ARBA00048540"/>
    </source>
</evidence>
<keyword evidence="8 11" id="KW-0460">Magnesium</keyword>
<reference evidence="14" key="1">
    <citation type="submission" date="2016-11" db="EMBL/GenBank/DDBJ databases">
        <authorList>
            <person name="Panda P."/>
            <person name="Visnovsky S."/>
            <person name="Pitman A."/>
        </authorList>
    </citation>
    <scope>NUCLEOTIDE SEQUENCE [LARGE SCALE GENOMIC DNA]</scope>
    <source>
        <strain evidence="14">ICMP 9972</strain>
    </source>
</reference>
<dbReference type="AlphaFoldDB" id="A0A1V2R3A4"/>
<dbReference type="RefSeq" id="WP_052201327.1">
    <property type="nucleotide sequence ID" value="NZ_JRMH01000001.1"/>
</dbReference>
<dbReference type="PANTHER" id="PTHR30040:SF2">
    <property type="entry name" value="FAD:PROTEIN FMN TRANSFERASE"/>
    <property type="match status" value="1"/>
</dbReference>
<dbReference type="Gene3D" id="3.10.520.10">
    <property type="entry name" value="ApbE-like domains"/>
    <property type="match status" value="1"/>
</dbReference>
<organism evidence="13 14">
    <name type="scientific">Pectobacterium actinidiae</name>
    <dbReference type="NCBI Taxonomy" id="1507808"/>
    <lineage>
        <taxon>Bacteria</taxon>
        <taxon>Pseudomonadati</taxon>
        <taxon>Pseudomonadota</taxon>
        <taxon>Gammaproteobacteria</taxon>
        <taxon>Enterobacterales</taxon>
        <taxon>Pectobacteriaceae</taxon>
        <taxon>Pectobacterium</taxon>
    </lineage>
</organism>
<sequence>MPSADNAYVYSVHLMGSPILLKLFVHDETAVRQVFQRIKQLEDLLTVNRAQSEVMSINHAAGNDYVSVSPVVFALIKRAKAVSLIENSAFNVAIGPVVKLWKIGFSGSTVPDQASIQRALALTHPERIILREQGHAVMLESAEMEIDLGAIAKGYIADIVRDVLHQHAIQDALINLGGNVLAIGSALTDEQGLWSVGLQKPFAERDSLLGIIKMKNKSVVTSGIYERFFTVDDHIYHHILDPRTGYPLDNELHSVTVISNDSLDGDIYTTLLYGMGVNAGIYFLQNRPDIEAIFVTKNREIILSSQRHYSFELLDKDYSVTMPTGRHGNIEHLSE</sequence>
<keyword evidence="4 11" id="KW-0285">Flavoprotein</keyword>
<dbReference type="InterPro" id="IPR003374">
    <property type="entry name" value="ApbE-like_sf"/>
</dbReference>
<evidence type="ECO:0000256" key="12">
    <source>
        <dbReference type="PIRSR" id="PIRSR006268-2"/>
    </source>
</evidence>
<dbReference type="OrthoDB" id="9778595at2"/>
<evidence type="ECO:0000313" key="13">
    <source>
        <dbReference type="EMBL" id="ONK05966.1"/>
    </source>
</evidence>
<dbReference type="EMBL" id="MPUJ01000006">
    <property type="protein sequence ID" value="ONK05966.1"/>
    <property type="molecule type" value="Genomic_DNA"/>
</dbReference>
<name>A0A1V2R3A4_9GAMM</name>
<evidence type="ECO:0000256" key="9">
    <source>
        <dbReference type="ARBA" id="ARBA00031306"/>
    </source>
</evidence>
<dbReference type="Pfam" id="PF02424">
    <property type="entry name" value="ApbE"/>
    <property type="match status" value="1"/>
</dbReference>
<dbReference type="SUPFAM" id="SSF143631">
    <property type="entry name" value="ApbE-like"/>
    <property type="match status" value="1"/>
</dbReference>
<feature type="binding site" evidence="12">
    <location>
        <position position="270"/>
    </location>
    <ligand>
        <name>Mg(2+)</name>
        <dbReference type="ChEBI" id="CHEBI:18420"/>
    </ligand>
</feature>
<evidence type="ECO:0000256" key="6">
    <source>
        <dbReference type="ARBA" id="ARBA00022723"/>
    </source>
</evidence>
<evidence type="ECO:0000256" key="7">
    <source>
        <dbReference type="ARBA" id="ARBA00022827"/>
    </source>
</evidence>
<keyword evidence="5 11" id="KW-0808">Transferase</keyword>
<comment type="caution">
    <text evidence="13">The sequence shown here is derived from an EMBL/GenBank/DDBJ whole genome shotgun (WGS) entry which is preliminary data.</text>
</comment>
<feature type="binding site" evidence="12">
    <location>
        <position position="266"/>
    </location>
    <ligand>
        <name>Mg(2+)</name>
        <dbReference type="ChEBI" id="CHEBI:18420"/>
    </ligand>
</feature>
<evidence type="ECO:0000256" key="4">
    <source>
        <dbReference type="ARBA" id="ARBA00022630"/>
    </source>
</evidence>
<comment type="similarity">
    <text evidence="1 11">Belongs to the ApbE family.</text>
</comment>
<dbReference type="GO" id="GO:0046872">
    <property type="term" value="F:metal ion binding"/>
    <property type="evidence" value="ECO:0007669"/>
    <property type="project" value="UniProtKB-UniRule"/>
</dbReference>
<evidence type="ECO:0000256" key="1">
    <source>
        <dbReference type="ARBA" id="ARBA00008282"/>
    </source>
</evidence>
<proteinExistence type="inferred from homology"/>
<protein>
    <recommendedName>
        <fullName evidence="3 11">FAD:protein FMN transferase</fullName>
        <ecNumber evidence="2 11">2.7.1.180</ecNumber>
    </recommendedName>
    <alternativeName>
        <fullName evidence="9 11">Flavin transferase</fullName>
    </alternativeName>
</protein>
<evidence type="ECO:0000256" key="5">
    <source>
        <dbReference type="ARBA" id="ARBA00022679"/>
    </source>
</evidence>
<evidence type="ECO:0000256" key="8">
    <source>
        <dbReference type="ARBA" id="ARBA00022842"/>
    </source>
</evidence>
<evidence type="ECO:0000256" key="11">
    <source>
        <dbReference type="PIRNR" id="PIRNR006268"/>
    </source>
</evidence>
<comment type="catalytic activity">
    <reaction evidence="10 11">
        <text>L-threonyl-[protein] + FAD = FMN-L-threonyl-[protein] + AMP + H(+)</text>
        <dbReference type="Rhea" id="RHEA:36847"/>
        <dbReference type="Rhea" id="RHEA-COMP:11060"/>
        <dbReference type="Rhea" id="RHEA-COMP:11061"/>
        <dbReference type="ChEBI" id="CHEBI:15378"/>
        <dbReference type="ChEBI" id="CHEBI:30013"/>
        <dbReference type="ChEBI" id="CHEBI:57692"/>
        <dbReference type="ChEBI" id="CHEBI:74257"/>
        <dbReference type="ChEBI" id="CHEBI:456215"/>
        <dbReference type="EC" id="2.7.1.180"/>
    </reaction>
</comment>
<feature type="binding site" evidence="12">
    <location>
        <position position="150"/>
    </location>
    <ligand>
        <name>Mg(2+)</name>
        <dbReference type="ChEBI" id="CHEBI:18420"/>
    </ligand>
</feature>
<evidence type="ECO:0000256" key="2">
    <source>
        <dbReference type="ARBA" id="ARBA00011955"/>
    </source>
</evidence>
<keyword evidence="7 11" id="KW-0274">FAD</keyword>